<evidence type="ECO:0000313" key="4">
    <source>
        <dbReference type="EMBL" id="CAE8721251.1"/>
    </source>
</evidence>
<dbReference type="EMBL" id="CAJNNW010034002">
    <property type="protein sequence ID" value="CAE8721251.1"/>
    <property type="molecule type" value="Genomic_DNA"/>
</dbReference>
<evidence type="ECO:0000256" key="1">
    <source>
        <dbReference type="SAM" id="MobiDB-lite"/>
    </source>
</evidence>
<name>A0A813L7L0_POLGL</name>
<gene>
    <name evidence="2" type="ORF">PGLA1383_LOCUS31733</name>
    <name evidence="3" type="ORF">PGLA2088_LOCUS24651</name>
    <name evidence="4" type="ORF">PGLA2088_LOCUS41827</name>
</gene>
<dbReference type="Proteomes" id="UP000654075">
    <property type="component" value="Unassembled WGS sequence"/>
</dbReference>
<feature type="compositionally biased region" description="Low complexity" evidence="1">
    <location>
        <begin position="208"/>
        <end position="231"/>
    </location>
</feature>
<evidence type="ECO:0000313" key="5">
    <source>
        <dbReference type="Proteomes" id="UP000626109"/>
    </source>
</evidence>
<dbReference type="EMBL" id="CAJNNW010026481">
    <property type="protein sequence ID" value="CAE8685779.1"/>
    <property type="molecule type" value="Genomic_DNA"/>
</dbReference>
<protein>
    <submittedName>
        <fullName evidence="4">Uncharacterized protein</fullName>
    </submittedName>
</protein>
<feature type="region of interest" description="Disordered" evidence="1">
    <location>
        <begin position="168"/>
        <end position="235"/>
    </location>
</feature>
<comment type="caution">
    <text evidence="4">The sequence shown here is derived from an EMBL/GenBank/DDBJ whole genome shotgun (WGS) entry which is preliminary data.</text>
</comment>
<evidence type="ECO:0000313" key="6">
    <source>
        <dbReference type="Proteomes" id="UP000654075"/>
    </source>
</evidence>
<evidence type="ECO:0000313" key="2">
    <source>
        <dbReference type="EMBL" id="CAE8613996.1"/>
    </source>
</evidence>
<keyword evidence="6" id="KW-1185">Reference proteome</keyword>
<dbReference type="EMBL" id="CAJNNV010025351">
    <property type="protein sequence ID" value="CAE8613996.1"/>
    <property type="molecule type" value="Genomic_DNA"/>
</dbReference>
<feature type="region of interest" description="Disordered" evidence="1">
    <location>
        <begin position="311"/>
        <end position="347"/>
    </location>
</feature>
<proteinExistence type="predicted"/>
<dbReference type="Proteomes" id="UP000626109">
    <property type="component" value="Unassembled WGS sequence"/>
</dbReference>
<accession>A0A813L7L0</accession>
<feature type="compositionally biased region" description="Basic residues" evidence="1">
    <location>
        <begin position="325"/>
        <end position="347"/>
    </location>
</feature>
<dbReference type="AlphaFoldDB" id="A0A813L7L0"/>
<evidence type="ECO:0000313" key="3">
    <source>
        <dbReference type="EMBL" id="CAE8685779.1"/>
    </source>
</evidence>
<organism evidence="4 5">
    <name type="scientific">Polarella glacialis</name>
    <name type="common">Dinoflagellate</name>
    <dbReference type="NCBI Taxonomy" id="89957"/>
    <lineage>
        <taxon>Eukaryota</taxon>
        <taxon>Sar</taxon>
        <taxon>Alveolata</taxon>
        <taxon>Dinophyceae</taxon>
        <taxon>Suessiales</taxon>
        <taxon>Suessiaceae</taxon>
        <taxon>Polarella</taxon>
    </lineage>
</organism>
<reference evidence="4" key="1">
    <citation type="submission" date="2021-02" db="EMBL/GenBank/DDBJ databases">
        <authorList>
            <person name="Dougan E. K."/>
            <person name="Rhodes N."/>
            <person name="Thang M."/>
            <person name="Chan C."/>
        </authorList>
    </citation>
    <scope>NUCLEOTIDE SEQUENCE</scope>
</reference>
<sequence>MRENGDIDKTTRGQYVEVFGLVSQSGRLLNRTKGIVIKQIEGTGRIEVSLCPEGRVASFKPDCLRLVVGASAEELQDARDAAGPALRAAAGNSEAQQACDISDPADAFRAPERDRSRSWSPPPEAIKAASAAAALASSAAAARGLSAGQAEAHGSAAAEAMLAQARQAARMSAGQPPVAAGQPAPANKAEAASFGEQPVEQGRPRSKAAQQGGQQAPVPNVAAAAPGKGAPRSLEEVQVGHTIQAVGLKGDDKTLNGETGVVKEILGFSHRSRRFVVCFTQLAINANGDLAQQEMKKTLTVDNVCLPGKVEVASSEDSSSESQKRSRRKSKRSRSRRRDRRSRSRRR</sequence>
<feature type="compositionally biased region" description="Low complexity" evidence="1">
    <location>
        <begin position="168"/>
        <end position="186"/>
    </location>
</feature>